<reference evidence="1" key="1">
    <citation type="submission" date="2015-11" db="EMBL/GenBank/DDBJ databases">
        <title>De novo transcriptome assembly of four potential Pierce s Disease insect vectors from Arizona vineyards.</title>
        <authorList>
            <person name="Tassone E.E."/>
        </authorList>
    </citation>
    <scope>NUCLEOTIDE SEQUENCE</scope>
</reference>
<protein>
    <submittedName>
        <fullName evidence="1">Uncharacterized protein</fullName>
    </submittedName>
</protein>
<feature type="non-terminal residue" evidence="1">
    <location>
        <position position="101"/>
    </location>
</feature>
<evidence type="ECO:0000313" key="1">
    <source>
        <dbReference type="EMBL" id="JAS50208.1"/>
    </source>
</evidence>
<accession>A0A1B6FJ26</accession>
<feature type="non-terminal residue" evidence="1">
    <location>
        <position position="1"/>
    </location>
</feature>
<dbReference type="AlphaFoldDB" id="A0A1B6FJ26"/>
<name>A0A1B6FJ26_9HEMI</name>
<gene>
    <name evidence="1" type="ORF">g.49768</name>
</gene>
<proteinExistence type="predicted"/>
<dbReference type="EMBL" id="GECZ01019561">
    <property type="protein sequence ID" value="JAS50208.1"/>
    <property type="molecule type" value="Transcribed_RNA"/>
</dbReference>
<organism evidence="1">
    <name type="scientific">Cuerna arida</name>
    <dbReference type="NCBI Taxonomy" id="1464854"/>
    <lineage>
        <taxon>Eukaryota</taxon>
        <taxon>Metazoa</taxon>
        <taxon>Ecdysozoa</taxon>
        <taxon>Arthropoda</taxon>
        <taxon>Hexapoda</taxon>
        <taxon>Insecta</taxon>
        <taxon>Pterygota</taxon>
        <taxon>Neoptera</taxon>
        <taxon>Paraneoptera</taxon>
        <taxon>Hemiptera</taxon>
        <taxon>Auchenorrhyncha</taxon>
        <taxon>Membracoidea</taxon>
        <taxon>Cicadellidae</taxon>
        <taxon>Cicadellinae</taxon>
        <taxon>Proconiini</taxon>
        <taxon>Cuerna</taxon>
    </lineage>
</organism>
<sequence>RRHRHCTGGLKHPVYRVEKKYGNALTTPAWLHLYKPNPAHHHLYQEPTFRDQRGHFILSGGRPARSRTKILNASIGRVWHQIKGLAKRNSPPQTAPKKADP</sequence>